<evidence type="ECO:0000256" key="8">
    <source>
        <dbReference type="ARBA" id="ARBA00047317"/>
    </source>
</evidence>
<evidence type="ECO:0000256" key="5">
    <source>
        <dbReference type="ARBA" id="ARBA00021108"/>
    </source>
</evidence>
<keyword evidence="6 9" id="KW-0500">Molybdenum</keyword>
<name>A0ABT9ZUG7_9BACI</name>
<dbReference type="Gene3D" id="3.90.105.10">
    <property type="entry name" value="Molybdopterin biosynthesis moea protein, domain 2"/>
    <property type="match status" value="1"/>
</dbReference>
<keyword evidence="7 9" id="KW-0501">Molybdenum cofactor biosynthesis</keyword>
<gene>
    <name evidence="11" type="ORF">J2S74_002264</name>
</gene>
<comment type="pathway">
    <text evidence="2 9">Cofactor biosynthesis; molybdopterin biosynthesis.</text>
</comment>
<sequence>MKFFRVQSVENVMRLMETEIQPTTKVEEIPLQACLHRILAEDVTATEDVPSFTRSVVDGYAVNSKDTFGASETLPAFLDCIGEVKMGKSIERSLERGQTMYIPTGGMLPQGSDSVVMIEDCEAMEDVINVYRTVARNENIISRGEDARLGDLLIPKGKRLRPQELGALASLGKTSVTVKKQLTVGYLSSGDEIVPFQEKVIPVGKVRDVNGITIPSLAEGWGFKVKTASIARDEFDDFYEKAKSLYEECDVLVISGGSSVGTRDYTTEVIESLGDNEPGILVHGISIKPGKPTIFSMSSGKPILGLPGHPASAMIIFQLFGKKLLSLLQGEAKEGVKHTATAVVSQNIPSAPGRTDFIRVKLQEENGQYIAIPVLGKSGLVKTLVDSDGLLEIAEHKEGVNKGDSVTVHLFS</sequence>
<dbReference type="SUPFAM" id="SSF63867">
    <property type="entry name" value="MoeA C-terminal domain-like"/>
    <property type="match status" value="1"/>
</dbReference>
<organism evidence="11 12">
    <name type="scientific">Evansella vedderi</name>
    <dbReference type="NCBI Taxonomy" id="38282"/>
    <lineage>
        <taxon>Bacteria</taxon>
        <taxon>Bacillati</taxon>
        <taxon>Bacillota</taxon>
        <taxon>Bacilli</taxon>
        <taxon>Bacillales</taxon>
        <taxon>Bacillaceae</taxon>
        <taxon>Evansella</taxon>
    </lineage>
</organism>
<dbReference type="EC" id="2.10.1.1" evidence="4 9"/>
<keyword evidence="9" id="KW-0460">Magnesium</keyword>
<dbReference type="GO" id="GO:0061599">
    <property type="term" value="F:molybdopterin molybdotransferase activity"/>
    <property type="evidence" value="ECO:0007669"/>
    <property type="project" value="UniProtKB-EC"/>
</dbReference>
<dbReference type="InterPro" id="IPR001453">
    <property type="entry name" value="MoaB/Mog_dom"/>
</dbReference>
<evidence type="ECO:0000256" key="2">
    <source>
        <dbReference type="ARBA" id="ARBA00005046"/>
    </source>
</evidence>
<evidence type="ECO:0000259" key="10">
    <source>
        <dbReference type="SMART" id="SM00852"/>
    </source>
</evidence>
<dbReference type="InterPro" id="IPR036135">
    <property type="entry name" value="MoeA_linker/N_sf"/>
</dbReference>
<dbReference type="InterPro" id="IPR036425">
    <property type="entry name" value="MoaB/Mog-like_dom_sf"/>
</dbReference>
<proteinExistence type="inferred from homology"/>
<evidence type="ECO:0000256" key="4">
    <source>
        <dbReference type="ARBA" id="ARBA00013269"/>
    </source>
</evidence>
<comment type="catalytic activity">
    <reaction evidence="8">
        <text>adenylyl-molybdopterin + molybdate = Mo-molybdopterin + AMP + H(+)</text>
        <dbReference type="Rhea" id="RHEA:35047"/>
        <dbReference type="ChEBI" id="CHEBI:15378"/>
        <dbReference type="ChEBI" id="CHEBI:36264"/>
        <dbReference type="ChEBI" id="CHEBI:62727"/>
        <dbReference type="ChEBI" id="CHEBI:71302"/>
        <dbReference type="ChEBI" id="CHEBI:456215"/>
        <dbReference type="EC" id="2.10.1.1"/>
    </reaction>
</comment>
<keyword evidence="9" id="KW-0479">Metal-binding</keyword>
<dbReference type="InterPro" id="IPR038987">
    <property type="entry name" value="MoeA-like"/>
</dbReference>
<evidence type="ECO:0000256" key="6">
    <source>
        <dbReference type="ARBA" id="ARBA00022505"/>
    </source>
</evidence>
<dbReference type="SMART" id="SM00852">
    <property type="entry name" value="MoCF_biosynth"/>
    <property type="match status" value="1"/>
</dbReference>
<evidence type="ECO:0000256" key="1">
    <source>
        <dbReference type="ARBA" id="ARBA00002901"/>
    </source>
</evidence>
<dbReference type="SUPFAM" id="SSF53218">
    <property type="entry name" value="Molybdenum cofactor biosynthesis proteins"/>
    <property type="match status" value="1"/>
</dbReference>
<reference evidence="11 12" key="1">
    <citation type="submission" date="2023-07" db="EMBL/GenBank/DDBJ databases">
        <title>Genomic Encyclopedia of Type Strains, Phase IV (KMG-IV): sequencing the most valuable type-strain genomes for metagenomic binning, comparative biology and taxonomic classification.</title>
        <authorList>
            <person name="Goeker M."/>
        </authorList>
    </citation>
    <scope>NUCLEOTIDE SEQUENCE [LARGE SCALE GENOMIC DNA]</scope>
    <source>
        <strain evidence="11 12">DSM 9768</strain>
    </source>
</reference>
<dbReference type="NCBIfam" id="NF045515">
    <property type="entry name" value="Glp_gephyrin"/>
    <property type="match status" value="1"/>
</dbReference>
<dbReference type="InterPro" id="IPR005111">
    <property type="entry name" value="MoeA_C_domain_IV"/>
</dbReference>
<dbReference type="Gene3D" id="2.40.340.10">
    <property type="entry name" value="MoeA, C-terminal, domain IV"/>
    <property type="match status" value="1"/>
</dbReference>
<dbReference type="Gene3D" id="3.40.980.10">
    <property type="entry name" value="MoaB/Mog-like domain"/>
    <property type="match status" value="1"/>
</dbReference>
<dbReference type="Gene3D" id="2.170.190.11">
    <property type="entry name" value="Molybdopterin biosynthesis moea protein, domain 3"/>
    <property type="match status" value="1"/>
</dbReference>
<keyword evidence="12" id="KW-1185">Reference proteome</keyword>
<evidence type="ECO:0000313" key="12">
    <source>
        <dbReference type="Proteomes" id="UP001230005"/>
    </source>
</evidence>
<dbReference type="PANTHER" id="PTHR10192">
    <property type="entry name" value="MOLYBDOPTERIN BIOSYNTHESIS PROTEIN"/>
    <property type="match status" value="1"/>
</dbReference>
<evidence type="ECO:0000313" key="11">
    <source>
        <dbReference type="EMBL" id="MDQ0254882.1"/>
    </source>
</evidence>
<evidence type="ECO:0000256" key="9">
    <source>
        <dbReference type="RuleBase" id="RU365090"/>
    </source>
</evidence>
<dbReference type="SUPFAM" id="SSF63882">
    <property type="entry name" value="MoeA N-terminal region -like"/>
    <property type="match status" value="1"/>
</dbReference>
<comment type="function">
    <text evidence="1 9">Catalyzes the insertion of molybdate into adenylated molybdopterin with the concomitant release of AMP.</text>
</comment>
<dbReference type="EMBL" id="JAUSUG010000008">
    <property type="protein sequence ID" value="MDQ0254882.1"/>
    <property type="molecule type" value="Genomic_DNA"/>
</dbReference>
<comment type="cofactor">
    <cofactor evidence="9">
        <name>Mg(2+)</name>
        <dbReference type="ChEBI" id="CHEBI:18420"/>
    </cofactor>
</comment>
<dbReference type="Proteomes" id="UP001230005">
    <property type="component" value="Unassembled WGS sequence"/>
</dbReference>
<keyword evidence="9 11" id="KW-0808">Transferase</keyword>
<dbReference type="Pfam" id="PF00994">
    <property type="entry name" value="MoCF_biosynth"/>
    <property type="match status" value="1"/>
</dbReference>
<dbReference type="PANTHER" id="PTHR10192:SF5">
    <property type="entry name" value="GEPHYRIN"/>
    <property type="match status" value="1"/>
</dbReference>
<comment type="similarity">
    <text evidence="3 9">Belongs to the MoeA family.</text>
</comment>
<feature type="domain" description="MoaB/Mog" evidence="10">
    <location>
        <begin position="185"/>
        <end position="327"/>
    </location>
</feature>
<dbReference type="Pfam" id="PF03454">
    <property type="entry name" value="MoeA_C"/>
    <property type="match status" value="1"/>
</dbReference>
<comment type="caution">
    <text evidence="11">The sequence shown here is derived from an EMBL/GenBank/DDBJ whole genome shotgun (WGS) entry which is preliminary data.</text>
</comment>
<dbReference type="Pfam" id="PF03453">
    <property type="entry name" value="MoeA_N"/>
    <property type="match status" value="1"/>
</dbReference>
<dbReference type="InterPro" id="IPR005110">
    <property type="entry name" value="MoeA_linker/N"/>
</dbReference>
<dbReference type="InterPro" id="IPR036688">
    <property type="entry name" value="MoeA_C_domain_IV_sf"/>
</dbReference>
<accession>A0ABT9ZUG7</accession>
<evidence type="ECO:0000256" key="3">
    <source>
        <dbReference type="ARBA" id="ARBA00010763"/>
    </source>
</evidence>
<dbReference type="CDD" id="cd00887">
    <property type="entry name" value="MoeA"/>
    <property type="match status" value="1"/>
</dbReference>
<dbReference type="RefSeq" id="WP_307325462.1">
    <property type="nucleotide sequence ID" value="NZ_JAUSUG010000008.1"/>
</dbReference>
<evidence type="ECO:0000256" key="7">
    <source>
        <dbReference type="ARBA" id="ARBA00023150"/>
    </source>
</evidence>
<protein>
    <recommendedName>
        <fullName evidence="5 9">Molybdopterin molybdenumtransferase</fullName>
        <ecNumber evidence="4 9">2.10.1.1</ecNumber>
    </recommendedName>
</protein>